<dbReference type="Proteomes" id="UP000615760">
    <property type="component" value="Unassembled WGS sequence"/>
</dbReference>
<reference evidence="3" key="1">
    <citation type="journal article" date="2019" name="Int. J. Syst. Evol. Microbiol.">
        <title>The Global Catalogue of Microorganisms (GCM) 10K type strain sequencing project: providing services to taxonomists for standard genome sequencing and annotation.</title>
        <authorList>
            <consortium name="The Broad Institute Genomics Platform"/>
            <consortium name="The Broad Institute Genome Sequencing Center for Infectious Disease"/>
            <person name="Wu L."/>
            <person name="Ma J."/>
        </authorList>
    </citation>
    <scope>NUCLEOTIDE SEQUENCE [LARGE SCALE GENOMIC DNA]</scope>
    <source>
        <strain evidence="3">CGMCC 1.15461</strain>
    </source>
</reference>
<dbReference type="EMBL" id="BMJE01000003">
    <property type="protein sequence ID" value="GGB73290.1"/>
    <property type="molecule type" value="Genomic_DNA"/>
</dbReference>
<dbReference type="Gene3D" id="2.180.10.10">
    <property type="entry name" value="RHS repeat-associated core"/>
    <property type="match status" value="1"/>
</dbReference>
<evidence type="ECO:0000256" key="1">
    <source>
        <dbReference type="SAM" id="MobiDB-lite"/>
    </source>
</evidence>
<accession>A0ABQ1JS11</accession>
<dbReference type="InterPro" id="IPR022385">
    <property type="entry name" value="Rhs_assc_core"/>
</dbReference>
<feature type="compositionally biased region" description="Polar residues" evidence="1">
    <location>
        <begin position="414"/>
        <end position="423"/>
    </location>
</feature>
<keyword evidence="3" id="KW-1185">Reference proteome</keyword>
<dbReference type="InterPro" id="IPR008979">
    <property type="entry name" value="Galactose-bd-like_sf"/>
</dbReference>
<dbReference type="RefSeq" id="WP_229665908.1">
    <property type="nucleotide sequence ID" value="NZ_BMJE01000003.1"/>
</dbReference>
<evidence type="ECO:0000313" key="3">
    <source>
        <dbReference type="Proteomes" id="UP000615760"/>
    </source>
</evidence>
<gene>
    <name evidence="2" type="ORF">GCM10007424_11490</name>
</gene>
<name>A0ABQ1JS11_9FLAO</name>
<feature type="region of interest" description="Disordered" evidence="1">
    <location>
        <begin position="399"/>
        <end position="423"/>
    </location>
</feature>
<comment type="caution">
    <text evidence="2">The sequence shown here is derived from an EMBL/GenBank/DDBJ whole genome shotgun (WGS) entry which is preliminary data.</text>
</comment>
<evidence type="ECO:0008006" key="4">
    <source>
        <dbReference type="Google" id="ProtNLM"/>
    </source>
</evidence>
<dbReference type="SUPFAM" id="SSF49785">
    <property type="entry name" value="Galactose-binding domain-like"/>
    <property type="match status" value="1"/>
</dbReference>
<dbReference type="NCBIfam" id="TIGR03696">
    <property type="entry name" value="Rhs_assc_core"/>
    <property type="match status" value="1"/>
</dbReference>
<evidence type="ECO:0000313" key="2">
    <source>
        <dbReference type="EMBL" id="GGB73290.1"/>
    </source>
</evidence>
<sequence length="423" mass="46726">MIKSNQEIRILERDRDDCLIIDNPTTTEYTYSAWLYSNGPNVNLTLKMKSSSGYITETIGVGTTTRMEWVKLEGTVNVPANIVSLNIQLKNMGQRPNTTGYTVWYDDVSIKKTSSEIVEEDNYYPFGLKHKGYNIAVNGGNDKAQKYKYQGQERQDELRLNWDSFKWRNYDYAIGRFMSIDPLAEKYAYQSPYNFAENKVVLYKELEGLEAVPSEVTAAGRVIADKIDSFFNWIDEGLSKAGEAISATLADDNFEGNGESSNYGGYDFRSEVSDDADAVLSNNQKRDSNGQDVEVVDATGAAVAGALSGGLSNNGTRNIKEVLEKFNDGVSLGDSIKTTLDMVGSTGEGDETTQKNTTITVPNSTLYTVPYGNSAYLQKTNNGTTQVTVPNNQDSIDSARTAAENSEKEKSRLVNESINNLSQ</sequence>
<organism evidence="2 3">
    <name type="scientific">Flavobacterium suaedae</name>
    <dbReference type="NCBI Taxonomy" id="1767027"/>
    <lineage>
        <taxon>Bacteria</taxon>
        <taxon>Pseudomonadati</taxon>
        <taxon>Bacteroidota</taxon>
        <taxon>Flavobacteriia</taxon>
        <taxon>Flavobacteriales</taxon>
        <taxon>Flavobacteriaceae</taxon>
        <taxon>Flavobacterium</taxon>
    </lineage>
</organism>
<protein>
    <recommendedName>
        <fullName evidence="4">RHS repeat-associated core domain-containing protein</fullName>
    </recommendedName>
</protein>
<proteinExistence type="predicted"/>